<feature type="compositionally biased region" description="Pro residues" evidence="1">
    <location>
        <begin position="700"/>
        <end position="710"/>
    </location>
</feature>
<dbReference type="Gene3D" id="3.40.50.410">
    <property type="entry name" value="von Willebrand factor, type A domain"/>
    <property type="match status" value="1"/>
</dbReference>
<evidence type="ECO:0000313" key="5">
    <source>
        <dbReference type="Proteomes" id="UP000636479"/>
    </source>
</evidence>
<dbReference type="Pfam" id="PF13768">
    <property type="entry name" value="VWA_3"/>
    <property type="match status" value="1"/>
</dbReference>
<gene>
    <name evidence="4" type="ORF">MIND_00134800</name>
</gene>
<dbReference type="Pfam" id="PF08487">
    <property type="entry name" value="VIT"/>
    <property type="match status" value="1"/>
</dbReference>
<evidence type="ECO:0000259" key="2">
    <source>
        <dbReference type="PROSITE" id="PS50234"/>
    </source>
</evidence>
<dbReference type="RefSeq" id="XP_037226189.1">
    <property type="nucleotide sequence ID" value="XM_037358279.1"/>
</dbReference>
<protein>
    <submittedName>
        <fullName evidence="4">Uncharacterized protein</fullName>
    </submittedName>
</protein>
<dbReference type="SMART" id="SM00327">
    <property type="entry name" value="VWA"/>
    <property type="match status" value="1"/>
</dbReference>
<keyword evidence="5" id="KW-1185">Reference proteome</keyword>
<accession>A0A8H6TGC0</accession>
<name>A0A8H6TGC0_9AGAR</name>
<dbReference type="SUPFAM" id="SSF53300">
    <property type="entry name" value="vWA-like"/>
    <property type="match status" value="1"/>
</dbReference>
<dbReference type="OrthoDB" id="1729737at2759"/>
<reference evidence="4" key="1">
    <citation type="submission" date="2020-05" db="EMBL/GenBank/DDBJ databases">
        <title>Mycena genomes resolve the evolution of fungal bioluminescence.</title>
        <authorList>
            <person name="Tsai I.J."/>
        </authorList>
    </citation>
    <scope>NUCLEOTIDE SEQUENCE</scope>
    <source>
        <strain evidence="4">171206Taipei</strain>
    </source>
</reference>
<sequence length="888" mass="95078">MNPPFGLCYLYPVQNRLIALPLLGVGVESAIKDIAAQVKLTQTYCHNEAFPVEAIYRFPIPARAAVCSFAMTREDGTQIRGIVKEKQAARREYDQALSAGKGASLLEQVTPDVFQVSVGNIPPKEQIKVELIYATELTEDEESDSIRFHLPMHIGVRYGKPPLSPNNPFADPLPSGSSFVGLKLDIETVSPIVKIGSPSHVISTELGPDPALPNSNTLPFSNYARISASSDTPWDRDFVLTIGSAGLDAPRCVAEVHPTDDSVALSLSLVPRFTLPDVPRQEFIILVDRSGSMEGARMAAARKALIIMLRALPHQETLFQIVSFGTQVTSLWANSRSYNQETLEEATRHVDGMHANYGGTEIKSALEYCFARRKSDRQTSVLLLTDGDAWDVSGVLDAVKGAVAASARITPLRVSVLGIGESVSTAMCEGIARVGNGTCMLVGPGEASFTGKIARLLKATKSPLISDISVDWGRSNDALTMPKQEDFEMVESEQQSKLNLFDESIHPSSLEETSVPLPTAVVLAPPPVVQQSPFKINNLFPGTRLNIYAILQGKSVPKTVILRGSTSSGSEIELPISVTSSRLPNDPSAPSAIHALAARKLVQDLEDGSHELAKTIEDPDLLARTVNAQIARLGVAYSIASSQTSFVAVDDRTPEVVRPVEVDIVNSAVLEVQSILRGTALDGVVGSMRSRLLTAQPTGFAPPPPPPPPLARMMFAAPAPVPSSGNDDDDDDDDDDWEGMAEESGDGEDSDEEELVMERLAPSTSARVAAAAQAEGASRAIQDPLEALARMQSFDGGFTSLPALLRLVDLRPGCDAATVRTLLPVGASDSVVATIIAMAFLNAKLAAKRDEWEGMYEKAGAFVWAALLEMGFAGSVEELQKEAAGMLL</sequence>
<dbReference type="PROSITE" id="PS50234">
    <property type="entry name" value="VWFA"/>
    <property type="match status" value="1"/>
</dbReference>
<dbReference type="PANTHER" id="PTHR45737">
    <property type="entry name" value="VON WILLEBRAND FACTOR A DOMAIN-CONTAINING PROTEIN 5A"/>
    <property type="match status" value="1"/>
</dbReference>
<dbReference type="InterPro" id="IPR002035">
    <property type="entry name" value="VWF_A"/>
</dbReference>
<evidence type="ECO:0000259" key="3">
    <source>
        <dbReference type="PROSITE" id="PS51468"/>
    </source>
</evidence>
<dbReference type="SMART" id="SM00609">
    <property type="entry name" value="VIT"/>
    <property type="match status" value="1"/>
</dbReference>
<dbReference type="InterPro" id="IPR013694">
    <property type="entry name" value="VIT"/>
</dbReference>
<dbReference type="InterPro" id="IPR036465">
    <property type="entry name" value="vWFA_dom_sf"/>
</dbReference>
<organism evidence="4 5">
    <name type="scientific">Mycena indigotica</name>
    <dbReference type="NCBI Taxonomy" id="2126181"/>
    <lineage>
        <taxon>Eukaryota</taxon>
        <taxon>Fungi</taxon>
        <taxon>Dikarya</taxon>
        <taxon>Basidiomycota</taxon>
        <taxon>Agaricomycotina</taxon>
        <taxon>Agaricomycetes</taxon>
        <taxon>Agaricomycetidae</taxon>
        <taxon>Agaricales</taxon>
        <taxon>Marasmiineae</taxon>
        <taxon>Mycenaceae</taxon>
        <taxon>Mycena</taxon>
    </lineage>
</organism>
<feature type="domain" description="VWFA" evidence="2">
    <location>
        <begin position="282"/>
        <end position="468"/>
    </location>
</feature>
<feature type="compositionally biased region" description="Acidic residues" evidence="1">
    <location>
        <begin position="726"/>
        <end position="754"/>
    </location>
</feature>
<dbReference type="Proteomes" id="UP000636479">
    <property type="component" value="Unassembled WGS sequence"/>
</dbReference>
<feature type="domain" description="VIT" evidence="3">
    <location>
        <begin position="6"/>
        <end position="135"/>
    </location>
</feature>
<dbReference type="GeneID" id="59340795"/>
<proteinExistence type="predicted"/>
<comment type="caution">
    <text evidence="4">The sequence shown here is derived from an EMBL/GenBank/DDBJ whole genome shotgun (WGS) entry which is preliminary data.</text>
</comment>
<dbReference type="PANTHER" id="PTHR45737:SF6">
    <property type="entry name" value="VON WILLEBRAND FACTOR A DOMAIN-CONTAINING PROTEIN 5A"/>
    <property type="match status" value="1"/>
</dbReference>
<evidence type="ECO:0000256" key="1">
    <source>
        <dbReference type="SAM" id="MobiDB-lite"/>
    </source>
</evidence>
<dbReference type="EMBL" id="JACAZF010000001">
    <property type="protein sequence ID" value="KAF7316166.1"/>
    <property type="molecule type" value="Genomic_DNA"/>
</dbReference>
<dbReference type="PROSITE" id="PS51468">
    <property type="entry name" value="VIT"/>
    <property type="match status" value="1"/>
</dbReference>
<evidence type="ECO:0000313" key="4">
    <source>
        <dbReference type="EMBL" id="KAF7316166.1"/>
    </source>
</evidence>
<feature type="region of interest" description="Disordered" evidence="1">
    <location>
        <begin position="695"/>
        <end position="754"/>
    </location>
</feature>
<dbReference type="AlphaFoldDB" id="A0A8H6TGC0"/>